<dbReference type="InterPro" id="IPR007055">
    <property type="entry name" value="BON_dom"/>
</dbReference>
<evidence type="ECO:0000313" key="4">
    <source>
        <dbReference type="Proteomes" id="UP000283709"/>
    </source>
</evidence>
<evidence type="ECO:0000313" key="3">
    <source>
        <dbReference type="EMBL" id="RKF50232.1"/>
    </source>
</evidence>
<dbReference type="EMBL" id="MCAS01000002">
    <property type="protein sequence ID" value="RKF50232.1"/>
    <property type="molecule type" value="Genomic_DNA"/>
</dbReference>
<dbReference type="Gene3D" id="3.30.1340.30">
    <property type="match status" value="1"/>
</dbReference>
<organism evidence="3 4">
    <name type="scientific">Paraburkholderia fungorum</name>
    <dbReference type="NCBI Taxonomy" id="134537"/>
    <lineage>
        <taxon>Bacteria</taxon>
        <taxon>Pseudomonadati</taxon>
        <taxon>Pseudomonadota</taxon>
        <taxon>Betaproteobacteria</taxon>
        <taxon>Burkholderiales</taxon>
        <taxon>Burkholderiaceae</taxon>
        <taxon>Paraburkholderia</taxon>
    </lineage>
</organism>
<dbReference type="PANTHER" id="PTHR34606:SF15">
    <property type="entry name" value="BON DOMAIN-CONTAINING PROTEIN"/>
    <property type="match status" value="1"/>
</dbReference>
<dbReference type="PANTHER" id="PTHR34606">
    <property type="entry name" value="BON DOMAIN-CONTAINING PROTEIN"/>
    <property type="match status" value="1"/>
</dbReference>
<dbReference type="Proteomes" id="UP000283709">
    <property type="component" value="Unassembled WGS sequence"/>
</dbReference>
<dbReference type="PROSITE" id="PS51257">
    <property type="entry name" value="PROKAR_LIPOPROTEIN"/>
    <property type="match status" value="1"/>
</dbReference>
<accession>A0A420GYI3</accession>
<gene>
    <name evidence="3" type="ORF">BCY88_15905</name>
</gene>
<dbReference type="AlphaFoldDB" id="A0A420GYI3"/>
<dbReference type="RefSeq" id="WP_259461229.1">
    <property type="nucleotide sequence ID" value="NZ_MCAS01000002.1"/>
</dbReference>
<feature type="chain" id="PRO_5019513880" description="BON domain-containing protein" evidence="1">
    <location>
        <begin position="21"/>
        <end position="119"/>
    </location>
</feature>
<proteinExistence type="predicted"/>
<comment type="caution">
    <text evidence="3">The sequence shown here is derived from an EMBL/GenBank/DDBJ whole genome shotgun (WGS) entry which is preliminary data.</text>
</comment>
<name>A0A420GYI3_9BURK</name>
<reference evidence="3 4" key="1">
    <citation type="submission" date="2016-07" db="EMBL/GenBank/DDBJ databases">
        <title>Genome analysis of Burkholderia fungorum ES3-20.</title>
        <authorList>
            <person name="Xu D."/>
            <person name="Yao R."/>
            <person name="Zheng S."/>
        </authorList>
    </citation>
    <scope>NUCLEOTIDE SEQUENCE [LARGE SCALE GENOMIC DNA]</scope>
    <source>
        <strain evidence="3 4">ES3-20</strain>
    </source>
</reference>
<feature type="domain" description="BON" evidence="2">
    <location>
        <begin position="47"/>
        <end position="115"/>
    </location>
</feature>
<dbReference type="PROSITE" id="PS50914">
    <property type="entry name" value="BON"/>
    <property type="match status" value="1"/>
</dbReference>
<protein>
    <recommendedName>
        <fullName evidence="2">BON domain-containing protein</fullName>
    </recommendedName>
</protein>
<keyword evidence="1" id="KW-0732">Signal</keyword>
<dbReference type="InterPro" id="IPR051686">
    <property type="entry name" value="Lipoprotein_DolP"/>
</dbReference>
<evidence type="ECO:0000259" key="2">
    <source>
        <dbReference type="PROSITE" id="PS50914"/>
    </source>
</evidence>
<dbReference type="Pfam" id="PF04972">
    <property type="entry name" value="BON"/>
    <property type="match status" value="1"/>
</dbReference>
<sequence length="119" mass="12337">MNRKRDHGLLAAVCMTTALSACVQTGGEMSNTDVSRAMASGKAAQSSDSSLSMAVRQALDKAPGFNVSGVFVRARDGAVILSGTVHSADQIRQAEQIARTVPGVLVVVNKLTLWHGGNG</sequence>
<feature type="signal peptide" evidence="1">
    <location>
        <begin position="1"/>
        <end position="20"/>
    </location>
</feature>
<evidence type="ECO:0000256" key="1">
    <source>
        <dbReference type="SAM" id="SignalP"/>
    </source>
</evidence>